<name>A0A1Z2KW33_9ACTN</name>
<feature type="compositionally biased region" description="Pro residues" evidence="1">
    <location>
        <begin position="335"/>
        <end position="350"/>
    </location>
</feature>
<dbReference type="Proteomes" id="UP000195755">
    <property type="component" value="Chromosome"/>
</dbReference>
<evidence type="ECO:0000313" key="3">
    <source>
        <dbReference type="Proteomes" id="UP000195755"/>
    </source>
</evidence>
<feature type="compositionally biased region" description="Basic and acidic residues" evidence="1">
    <location>
        <begin position="743"/>
        <end position="760"/>
    </location>
</feature>
<reference evidence="2 3" key="1">
    <citation type="submission" date="2017-06" db="EMBL/GenBank/DDBJ databases">
        <title>Streptomyces albireticuli Genome sequencing and assembly.</title>
        <authorList>
            <person name="Wang Y."/>
            <person name="Du B."/>
            <person name="Ding Y."/>
            <person name="Liu H."/>
            <person name="Hou Q."/>
            <person name="Liu K."/>
            <person name="Yao L."/>
            <person name="Wang C."/>
        </authorList>
    </citation>
    <scope>NUCLEOTIDE SEQUENCE [LARGE SCALE GENOMIC DNA]</scope>
    <source>
        <strain evidence="2 3">MDJK11</strain>
    </source>
</reference>
<feature type="compositionally biased region" description="Gly residues" evidence="1">
    <location>
        <begin position="146"/>
        <end position="217"/>
    </location>
</feature>
<protein>
    <submittedName>
        <fullName evidence="2">Uncharacterized protein</fullName>
    </submittedName>
</protein>
<feature type="region of interest" description="Disordered" evidence="1">
    <location>
        <begin position="146"/>
        <end position="263"/>
    </location>
</feature>
<gene>
    <name evidence="2" type="ORF">SMD11_0583</name>
</gene>
<dbReference type="EMBL" id="CP021744">
    <property type="protein sequence ID" value="ARZ66249.1"/>
    <property type="molecule type" value="Genomic_DNA"/>
</dbReference>
<dbReference type="KEGG" id="salj:SMD11_0583"/>
<dbReference type="RefSeq" id="WP_087924898.1">
    <property type="nucleotide sequence ID" value="NZ_CP021744.1"/>
</dbReference>
<feature type="compositionally biased region" description="Low complexity" evidence="1">
    <location>
        <begin position="218"/>
        <end position="245"/>
    </location>
</feature>
<evidence type="ECO:0000313" key="2">
    <source>
        <dbReference type="EMBL" id="ARZ66249.1"/>
    </source>
</evidence>
<feature type="region of interest" description="Disordered" evidence="1">
    <location>
        <begin position="334"/>
        <end position="354"/>
    </location>
</feature>
<dbReference type="OrthoDB" id="9148571at2"/>
<organism evidence="2 3">
    <name type="scientific">Streptomyces albireticuli</name>
    <dbReference type="NCBI Taxonomy" id="1940"/>
    <lineage>
        <taxon>Bacteria</taxon>
        <taxon>Bacillati</taxon>
        <taxon>Actinomycetota</taxon>
        <taxon>Actinomycetes</taxon>
        <taxon>Kitasatosporales</taxon>
        <taxon>Streptomycetaceae</taxon>
        <taxon>Streptomyces</taxon>
    </lineage>
</organism>
<evidence type="ECO:0000256" key="1">
    <source>
        <dbReference type="SAM" id="MobiDB-lite"/>
    </source>
</evidence>
<proteinExistence type="predicted"/>
<accession>A0A1Z2KW33</accession>
<sequence>MPETIRWTVLPDGVTADGKLRLTVLVSPRLTGGTTLGAFPGFVDWPRTLAGYVPALQVEFRPPAGASTTLPTTAQAGRFPPPASTVWKTLFTPTTEVRGPTSATAAALARGVPPTLRSFPGQAVHQQIDALYETAVTTTAFHRAFPGGGSNGNGGSNGDGGAHSDGGANGDGGSHGDGGTHGSGGAHGDGGSHSTGGMNGTGGTNNAGDANGTGGPKADGPAAGDPHGEDTTGTPDPATPSATSPEAPPAPPSWDHPALDDLLTPLTDPIRTLAKAVGKSYPRLDDLIAGRTGGGIPAAENPFRPKHMRRDEEPYLRGGPMLYFAELYRFYDRPAAPPTPGTPDAPPAPPERPDLDFHGACALLADYPELLRRFGLAVDLLVTPPPGTLDQWQARVVFTAAQGHLNTDESLRPWTKLRHVAGQRFEPYADDDGTYGRRTLALGTADVRVTDLDVDGAAIKFVEFARVIEQALAGITDPEGSTAPDTTAPPALHGAGLTVLREAQDAALARQMEDDARHVAGVDAGGAPLAAAVLDASHLLRGYRVDVGLVDEATGSVTAWRPLCARTGTYTVRRAGQPPVALAVGPDEGHVKASTVTEDKLKSDELYVHQALFGWHGWSLVAPPPGLTIGADNRPQVPDPEIDPDFPLDTKFRPTPGTLPPLRYGRTYRLRARLVDLAGNSLGPAAPTADARATAPVTYGRWEPVPPPALVPKWPFLEGESEPRMVIRSTVDDDGEPMTPDAWARDRNGKVPDHERESPVDGLDRRYRAFDERHLSPPKSSLQMAEQHGAYDNVFGPGKPDSVRRRFFAAARREAGSYLDTVVRLAENPDLTHDLKAFGQIRVAKHNVRDTEPLTELPVPRGAGLRPGEYVLHTADQLLLPYLPDVLARGVSLRGLPGADPNQTYDFPGPWPQAKPLRLKIVEGEGPPRWGGPFNRELTVFLPKAEFATVRVSCHLAPADLELFRNWQLLTSSKLWNDPVTGLPQQKKEELTAASADGENWMLTPWAELTLVHAVEKPLESPKLGELRFVRAAEDTFAGLRGEVRSHSRSTGQVDIDATWTEWSDDVLEPAPARVTGHAHVGAITVGRGQDSLPLRDVRHEFRDTRHRNVTYTPTATTRFREYFHPVLTAQPALITRKGPDSTGETGLGWPVLSSRRPEPPLVRHLVPTFRWERSVDHTAHRVTRVRRHAGLRVYLDRPWFSSGDDELLAVVLDPGRTTDPKLPDEMVSLCGNDPVWSDTTVLPRLTAEMFPGAKLTAADVVTAETVAGTTAAVKVVAYEPAFDERQRLWFCDIDVDLGAGPTATAYFPYLRLALARYQPYSVAPLHLSKIVTAEFAQLMPDREIAAAMTTDGRIHLDLSGPAALDAVGRRVGPGLPGMAASRRIVASVQSRGLTSGELDWVTTDSVVELTCVARGPGFAWTGDLTPPPPRLPQLSRYRMLVEEYETYLTDPATATGTVTAGGTALPVNRRLIHADYFGLATTLLGKIVLEE</sequence>
<feature type="region of interest" description="Disordered" evidence="1">
    <location>
        <begin position="730"/>
        <end position="760"/>
    </location>
</feature>